<proteinExistence type="predicted"/>
<name>A0ACB9J7W8_9ASTR</name>
<evidence type="ECO:0000313" key="2">
    <source>
        <dbReference type="Proteomes" id="UP001056120"/>
    </source>
</evidence>
<evidence type="ECO:0000313" key="1">
    <source>
        <dbReference type="EMBL" id="KAI3815778.1"/>
    </source>
</evidence>
<accession>A0ACB9J7W8</accession>
<keyword evidence="2" id="KW-1185">Reference proteome</keyword>
<gene>
    <name evidence="1" type="ORF">L1987_15460</name>
</gene>
<reference evidence="2" key="1">
    <citation type="journal article" date="2022" name="Mol. Ecol. Resour.">
        <title>The genomes of chicory, endive, great burdock and yacon provide insights into Asteraceae palaeo-polyploidization history and plant inulin production.</title>
        <authorList>
            <person name="Fan W."/>
            <person name="Wang S."/>
            <person name="Wang H."/>
            <person name="Wang A."/>
            <person name="Jiang F."/>
            <person name="Liu H."/>
            <person name="Zhao H."/>
            <person name="Xu D."/>
            <person name="Zhang Y."/>
        </authorList>
    </citation>
    <scope>NUCLEOTIDE SEQUENCE [LARGE SCALE GENOMIC DNA]</scope>
    <source>
        <strain evidence="2">cv. Yunnan</strain>
    </source>
</reference>
<comment type="caution">
    <text evidence="1">The sequence shown here is derived from an EMBL/GenBank/DDBJ whole genome shotgun (WGS) entry which is preliminary data.</text>
</comment>
<organism evidence="1 2">
    <name type="scientific">Smallanthus sonchifolius</name>
    <dbReference type="NCBI Taxonomy" id="185202"/>
    <lineage>
        <taxon>Eukaryota</taxon>
        <taxon>Viridiplantae</taxon>
        <taxon>Streptophyta</taxon>
        <taxon>Embryophyta</taxon>
        <taxon>Tracheophyta</taxon>
        <taxon>Spermatophyta</taxon>
        <taxon>Magnoliopsida</taxon>
        <taxon>eudicotyledons</taxon>
        <taxon>Gunneridae</taxon>
        <taxon>Pentapetalae</taxon>
        <taxon>asterids</taxon>
        <taxon>campanulids</taxon>
        <taxon>Asterales</taxon>
        <taxon>Asteraceae</taxon>
        <taxon>Asteroideae</taxon>
        <taxon>Heliantheae alliance</taxon>
        <taxon>Millerieae</taxon>
        <taxon>Smallanthus</taxon>
    </lineage>
</organism>
<protein>
    <submittedName>
        <fullName evidence="1">Uncharacterized protein</fullName>
    </submittedName>
</protein>
<dbReference type="Proteomes" id="UP001056120">
    <property type="component" value="Linkage Group LG05"/>
</dbReference>
<sequence length="80" mass="8993">MFSESSFRDDDVLARREKQTHLYSTTSFTFLLLQLKGVAADCLKAIRRKIVHADDLKQSVAKSLLLIIKPVSSKKDAADL</sequence>
<reference evidence="1 2" key="2">
    <citation type="journal article" date="2022" name="Mol. Ecol. Resour.">
        <title>The genomes of chicory, endive, great burdock and yacon provide insights into Asteraceae paleo-polyploidization history and plant inulin production.</title>
        <authorList>
            <person name="Fan W."/>
            <person name="Wang S."/>
            <person name="Wang H."/>
            <person name="Wang A."/>
            <person name="Jiang F."/>
            <person name="Liu H."/>
            <person name="Zhao H."/>
            <person name="Xu D."/>
            <person name="Zhang Y."/>
        </authorList>
    </citation>
    <scope>NUCLEOTIDE SEQUENCE [LARGE SCALE GENOMIC DNA]</scope>
    <source>
        <strain evidence="2">cv. Yunnan</strain>
        <tissue evidence="1">Leaves</tissue>
    </source>
</reference>
<dbReference type="EMBL" id="CM042022">
    <property type="protein sequence ID" value="KAI3815778.1"/>
    <property type="molecule type" value="Genomic_DNA"/>
</dbReference>